<dbReference type="Pfam" id="PF00069">
    <property type="entry name" value="Pkinase"/>
    <property type="match status" value="1"/>
</dbReference>
<evidence type="ECO:0000313" key="12">
    <source>
        <dbReference type="EMBL" id="ODN04940.1"/>
    </source>
</evidence>
<evidence type="ECO:0000256" key="10">
    <source>
        <dbReference type="RuleBase" id="RU000304"/>
    </source>
</evidence>
<keyword evidence="13" id="KW-1185">Reference proteome</keyword>
<dbReference type="STRING" id="48709.A0A1D2NI39"/>
<proteinExistence type="inferred from homology"/>
<evidence type="ECO:0000256" key="5">
    <source>
        <dbReference type="ARBA" id="ARBA00022777"/>
    </source>
</evidence>
<evidence type="ECO:0000256" key="3">
    <source>
        <dbReference type="ARBA" id="ARBA00022679"/>
    </source>
</evidence>
<organism evidence="12 13">
    <name type="scientific">Orchesella cincta</name>
    <name type="common">Springtail</name>
    <name type="synonym">Podura cincta</name>
    <dbReference type="NCBI Taxonomy" id="48709"/>
    <lineage>
        <taxon>Eukaryota</taxon>
        <taxon>Metazoa</taxon>
        <taxon>Ecdysozoa</taxon>
        <taxon>Arthropoda</taxon>
        <taxon>Hexapoda</taxon>
        <taxon>Collembola</taxon>
        <taxon>Entomobryomorpha</taxon>
        <taxon>Entomobryoidea</taxon>
        <taxon>Orchesellidae</taxon>
        <taxon>Orchesellinae</taxon>
        <taxon>Orchesella</taxon>
    </lineage>
</organism>
<comment type="caution">
    <text evidence="12">The sequence shown here is derived from an EMBL/GenBank/DDBJ whole genome shotgun (WGS) entry which is preliminary data.</text>
</comment>
<keyword evidence="3" id="KW-0808">Transferase</keyword>
<dbReference type="InterPro" id="IPR008271">
    <property type="entry name" value="Ser/Thr_kinase_AS"/>
</dbReference>
<dbReference type="OMA" id="CNKRKPP"/>
<dbReference type="Gene3D" id="1.10.510.10">
    <property type="entry name" value="Transferase(Phosphotransferase) domain 1"/>
    <property type="match status" value="1"/>
</dbReference>
<dbReference type="PROSITE" id="PS50011">
    <property type="entry name" value="PROTEIN_KINASE_DOM"/>
    <property type="match status" value="1"/>
</dbReference>
<evidence type="ECO:0000256" key="1">
    <source>
        <dbReference type="ARBA" id="ARBA00012513"/>
    </source>
</evidence>
<dbReference type="InterPro" id="IPR000719">
    <property type="entry name" value="Prot_kinase_dom"/>
</dbReference>
<dbReference type="Proteomes" id="UP000094527">
    <property type="component" value="Unassembled WGS sequence"/>
</dbReference>
<dbReference type="InterPro" id="IPR017441">
    <property type="entry name" value="Protein_kinase_ATP_BS"/>
</dbReference>
<feature type="non-terminal residue" evidence="12">
    <location>
        <position position="233"/>
    </location>
</feature>
<evidence type="ECO:0000256" key="8">
    <source>
        <dbReference type="ARBA" id="ARBA00048679"/>
    </source>
</evidence>
<gene>
    <name evidence="12" type="ORF">Ocin01_01712</name>
</gene>
<feature type="domain" description="Protein kinase" evidence="11">
    <location>
        <begin position="4"/>
        <end position="233"/>
    </location>
</feature>
<reference evidence="12 13" key="1">
    <citation type="journal article" date="2016" name="Genome Biol. Evol.">
        <title>Gene Family Evolution Reflects Adaptation to Soil Environmental Stressors in the Genome of the Collembolan Orchesella cincta.</title>
        <authorList>
            <person name="Faddeeva-Vakhrusheva A."/>
            <person name="Derks M.F."/>
            <person name="Anvar S.Y."/>
            <person name="Agamennone V."/>
            <person name="Suring W."/>
            <person name="Smit S."/>
            <person name="van Straalen N.M."/>
            <person name="Roelofs D."/>
        </authorList>
    </citation>
    <scope>NUCLEOTIDE SEQUENCE [LARGE SCALE GENOMIC DNA]</scope>
    <source>
        <tissue evidence="12">Mixed pool</tissue>
    </source>
</reference>
<dbReference type="GO" id="GO:0004674">
    <property type="term" value="F:protein serine/threonine kinase activity"/>
    <property type="evidence" value="ECO:0007669"/>
    <property type="project" value="UniProtKB-KW"/>
</dbReference>
<comment type="catalytic activity">
    <reaction evidence="7">
        <text>L-threonyl-[protein] + ATP = O-phospho-L-threonyl-[protein] + ADP + H(+)</text>
        <dbReference type="Rhea" id="RHEA:46608"/>
        <dbReference type="Rhea" id="RHEA-COMP:11060"/>
        <dbReference type="Rhea" id="RHEA-COMP:11605"/>
        <dbReference type="ChEBI" id="CHEBI:15378"/>
        <dbReference type="ChEBI" id="CHEBI:30013"/>
        <dbReference type="ChEBI" id="CHEBI:30616"/>
        <dbReference type="ChEBI" id="CHEBI:61977"/>
        <dbReference type="ChEBI" id="CHEBI:456216"/>
        <dbReference type="EC" id="2.7.11.1"/>
    </reaction>
</comment>
<evidence type="ECO:0000259" key="11">
    <source>
        <dbReference type="PROSITE" id="PS50011"/>
    </source>
</evidence>
<evidence type="ECO:0000256" key="4">
    <source>
        <dbReference type="ARBA" id="ARBA00022741"/>
    </source>
</evidence>
<dbReference type="EC" id="2.7.11.1" evidence="1"/>
<feature type="binding site" evidence="9">
    <location>
        <position position="33"/>
    </location>
    <ligand>
        <name>ATP</name>
        <dbReference type="ChEBI" id="CHEBI:30616"/>
    </ligand>
</feature>
<dbReference type="InterPro" id="IPR011009">
    <property type="entry name" value="Kinase-like_dom_sf"/>
</dbReference>
<dbReference type="PROSITE" id="PS00108">
    <property type="entry name" value="PROTEIN_KINASE_ST"/>
    <property type="match status" value="1"/>
</dbReference>
<keyword evidence="6 9" id="KW-0067">ATP-binding</keyword>
<keyword evidence="4 9" id="KW-0547">Nucleotide-binding</keyword>
<evidence type="ECO:0000256" key="7">
    <source>
        <dbReference type="ARBA" id="ARBA00047899"/>
    </source>
</evidence>
<evidence type="ECO:0000256" key="6">
    <source>
        <dbReference type="ARBA" id="ARBA00022840"/>
    </source>
</evidence>
<dbReference type="AlphaFoldDB" id="A0A1D2NI39"/>
<dbReference type="SMART" id="SM00220">
    <property type="entry name" value="S_TKc"/>
    <property type="match status" value="1"/>
</dbReference>
<comment type="catalytic activity">
    <reaction evidence="8">
        <text>L-seryl-[protein] + ATP = O-phospho-L-seryl-[protein] + ADP + H(+)</text>
        <dbReference type="Rhea" id="RHEA:17989"/>
        <dbReference type="Rhea" id="RHEA-COMP:9863"/>
        <dbReference type="Rhea" id="RHEA-COMP:11604"/>
        <dbReference type="ChEBI" id="CHEBI:15378"/>
        <dbReference type="ChEBI" id="CHEBI:29999"/>
        <dbReference type="ChEBI" id="CHEBI:30616"/>
        <dbReference type="ChEBI" id="CHEBI:83421"/>
        <dbReference type="ChEBI" id="CHEBI:456216"/>
        <dbReference type="EC" id="2.7.11.1"/>
    </reaction>
</comment>
<dbReference type="GO" id="GO:0005737">
    <property type="term" value="C:cytoplasm"/>
    <property type="evidence" value="ECO:0007669"/>
    <property type="project" value="TreeGrafter"/>
</dbReference>
<evidence type="ECO:0000313" key="13">
    <source>
        <dbReference type="Proteomes" id="UP000094527"/>
    </source>
</evidence>
<accession>A0A1D2NI39</accession>
<comment type="similarity">
    <text evidence="10">Belongs to the protein kinase superfamily.</text>
</comment>
<keyword evidence="2 10" id="KW-0723">Serine/threonine-protein kinase</keyword>
<dbReference type="PANTHER" id="PTHR22983">
    <property type="entry name" value="PROTEIN KINASE RELATED"/>
    <property type="match status" value="1"/>
</dbReference>
<dbReference type="GO" id="GO:0007224">
    <property type="term" value="P:smoothened signaling pathway"/>
    <property type="evidence" value="ECO:0007669"/>
    <property type="project" value="TreeGrafter"/>
</dbReference>
<dbReference type="PANTHER" id="PTHR22983:SF6">
    <property type="entry name" value="SERINE_THREONINE-PROTEIN KINASE 36"/>
    <property type="match status" value="1"/>
</dbReference>
<dbReference type="OrthoDB" id="266718at2759"/>
<protein>
    <recommendedName>
        <fullName evidence="1">non-specific serine/threonine protein kinase</fullName>
        <ecNumber evidence="1">2.7.11.1</ecNumber>
    </recommendedName>
</protein>
<dbReference type="GO" id="GO:0005524">
    <property type="term" value="F:ATP binding"/>
    <property type="evidence" value="ECO:0007669"/>
    <property type="project" value="UniProtKB-UniRule"/>
</dbReference>
<name>A0A1D2NI39_ORCCI</name>
<dbReference type="EMBL" id="LJIJ01000032">
    <property type="protein sequence ID" value="ODN04940.1"/>
    <property type="molecule type" value="Genomic_DNA"/>
</dbReference>
<keyword evidence="5 12" id="KW-0418">Kinase</keyword>
<dbReference type="PROSITE" id="PS00107">
    <property type="entry name" value="PROTEIN_KINASE_ATP"/>
    <property type="match status" value="1"/>
</dbReference>
<sequence>MDRYQDLKEIGAGSFGTVYVCRIKNTETFVALKKINTRGKHAREIESLRQECEIQKNFKHPNIIRMLDAFNTDDAVVVVTEYAREDLARCKDRAPGKCLPLNEVQRIACHIVSALYFLHSHRILHRDIKPQNILLGWDGMAKLCDFGFAKAMAPSDYMLTSVKGTPLYMAPEIVNEKPYDHNADLWSLGCILYELLKGDPPFFTNNIIELVSKIRNKSIDWPQNTNDYCLSFL</sequence>
<dbReference type="PIRSF" id="PIRSF000654">
    <property type="entry name" value="Integrin-linked_kinase"/>
    <property type="match status" value="1"/>
</dbReference>
<dbReference type="SUPFAM" id="SSF56112">
    <property type="entry name" value="Protein kinase-like (PK-like)"/>
    <property type="match status" value="1"/>
</dbReference>
<dbReference type="FunFam" id="3.30.200.20:FF:000042">
    <property type="entry name" value="Aurora kinase A"/>
    <property type="match status" value="1"/>
</dbReference>
<evidence type="ECO:0000256" key="9">
    <source>
        <dbReference type="PROSITE-ProRule" id="PRU10141"/>
    </source>
</evidence>
<evidence type="ECO:0000256" key="2">
    <source>
        <dbReference type="ARBA" id="ARBA00022527"/>
    </source>
</evidence>